<feature type="signal peptide" evidence="5">
    <location>
        <begin position="1"/>
        <end position="26"/>
    </location>
</feature>
<sequence length="514" mass="56688">MRGRYFAIVIPAVVGGLLAGLTTASADPALNTTNIPARYTGQALAWHLCADNELPAPRPPGTEQLECATFSTPRDWDRPHERKDLTIAVSRLKSTARTTASVLTNPGGPGGEGRSLPVLFQGQTKLREHQEIIGIDPRGTGKSTNISCGGATFSDRDPRDRDPRNLDKILDTLADFAKACQRVSGDLAGLIDTYQTIRDMDLLRVLLGRHKVNYVGYSAGTWLGAHYAQQFPQRTGRFVLDSNVDFTAPWEKMRDWQPLGFERRWRQDFLPWIARYEAKYHFGGTAEQARQNYESIRASLSREPLDIGGARFGPLELDGSMMGMSYHKVLFPEMAATLAEVKRLIETGTADDRGTVKAALSRVRAEAEDSLVAVLTAVTCNDGPWTGDRRSVIRKSQEFLDRGLTLDAFWIDHQACVFWKNKKFRPLPTMDGKGVPPVLMVQSAHDPGTPIEGARKAHAMFENSRMLTVTDEGDHGVYSFGNANVDKIVNAYLVDGVVPQDQSVPGMPLPVPAQ</sequence>
<dbReference type="InterPro" id="IPR000073">
    <property type="entry name" value="AB_hydrolase_1"/>
</dbReference>
<dbReference type="InterPro" id="IPR051601">
    <property type="entry name" value="Serine_prot/Carboxylest_S33"/>
</dbReference>
<dbReference type="Pfam" id="PF08386">
    <property type="entry name" value="Abhydrolase_4"/>
    <property type="match status" value="1"/>
</dbReference>
<dbReference type="PANTHER" id="PTHR43248">
    <property type="entry name" value="2-SUCCINYL-6-HYDROXY-2,4-CYCLOHEXADIENE-1-CARBOXYLATE SYNTHASE"/>
    <property type="match status" value="1"/>
</dbReference>
<evidence type="ECO:0000256" key="4">
    <source>
        <dbReference type="SAM" id="MobiDB-lite"/>
    </source>
</evidence>
<dbReference type="SUPFAM" id="SSF53474">
    <property type="entry name" value="alpha/beta-Hydrolases"/>
    <property type="match status" value="1"/>
</dbReference>
<evidence type="ECO:0000313" key="9">
    <source>
        <dbReference type="Proteomes" id="UP001519332"/>
    </source>
</evidence>
<evidence type="ECO:0000259" key="6">
    <source>
        <dbReference type="Pfam" id="PF00561"/>
    </source>
</evidence>
<evidence type="ECO:0000256" key="1">
    <source>
        <dbReference type="ARBA" id="ARBA00010088"/>
    </source>
</evidence>
<proteinExistence type="inferred from homology"/>
<feature type="compositionally biased region" description="Basic and acidic residues" evidence="4">
    <location>
        <begin position="154"/>
        <end position="164"/>
    </location>
</feature>
<dbReference type="Pfam" id="PF00561">
    <property type="entry name" value="Abhydrolase_1"/>
    <property type="match status" value="1"/>
</dbReference>
<protein>
    <submittedName>
        <fullName evidence="8">Pimeloyl-ACP methyl ester carboxylesterase</fullName>
    </submittedName>
</protein>
<feature type="chain" id="PRO_5047290682" evidence="5">
    <location>
        <begin position="27"/>
        <end position="514"/>
    </location>
</feature>
<evidence type="ECO:0000256" key="3">
    <source>
        <dbReference type="ARBA" id="ARBA00022801"/>
    </source>
</evidence>
<reference evidence="8 9" key="1">
    <citation type="submission" date="2021-03" db="EMBL/GenBank/DDBJ databases">
        <title>Sequencing the genomes of 1000 actinobacteria strains.</title>
        <authorList>
            <person name="Klenk H.-P."/>
        </authorList>
    </citation>
    <scope>NUCLEOTIDE SEQUENCE [LARGE SCALE GENOMIC DNA]</scope>
    <source>
        <strain evidence="8 9">DSM 46670</strain>
    </source>
</reference>
<dbReference type="Proteomes" id="UP001519332">
    <property type="component" value="Unassembled WGS sequence"/>
</dbReference>
<evidence type="ECO:0000313" key="8">
    <source>
        <dbReference type="EMBL" id="MBP2328463.1"/>
    </source>
</evidence>
<keyword evidence="2 5" id="KW-0732">Signal</keyword>
<feature type="domain" description="AB hydrolase-1" evidence="6">
    <location>
        <begin position="103"/>
        <end position="272"/>
    </location>
</feature>
<evidence type="ECO:0000259" key="7">
    <source>
        <dbReference type="Pfam" id="PF08386"/>
    </source>
</evidence>
<feature type="region of interest" description="Disordered" evidence="4">
    <location>
        <begin position="144"/>
        <end position="164"/>
    </location>
</feature>
<accession>A0ABS4TWU8</accession>
<dbReference type="EMBL" id="JAGINW010000001">
    <property type="protein sequence ID" value="MBP2328463.1"/>
    <property type="molecule type" value="Genomic_DNA"/>
</dbReference>
<organism evidence="8 9">
    <name type="scientific">Kibdelosporangium banguiense</name>
    <dbReference type="NCBI Taxonomy" id="1365924"/>
    <lineage>
        <taxon>Bacteria</taxon>
        <taxon>Bacillati</taxon>
        <taxon>Actinomycetota</taxon>
        <taxon>Actinomycetes</taxon>
        <taxon>Pseudonocardiales</taxon>
        <taxon>Pseudonocardiaceae</taxon>
        <taxon>Kibdelosporangium</taxon>
    </lineage>
</organism>
<keyword evidence="9" id="KW-1185">Reference proteome</keyword>
<evidence type="ECO:0000256" key="2">
    <source>
        <dbReference type="ARBA" id="ARBA00022729"/>
    </source>
</evidence>
<gene>
    <name evidence="8" type="ORF">JOF56_008848</name>
</gene>
<dbReference type="Gene3D" id="3.40.50.1820">
    <property type="entry name" value="alpha/beta hydrolase"/>
    <property type="match status" value="1"/>
</dbReference>
<comment type="caution">
    <text evidence="8">The sequence shown here is derived from an EMBL/GenBank/DDBJ whole genome shotgun (WGS) entry which is preliminary data.</text>
</comment>
<dbReference type="RefSeq" id="WP_209645454.1">
    <property type="nucleotide sequence ID" value="NZ_JAGINW010000001.1"/>
</dbReference>
<feature type="domain" description="Peptidase S33 tripeptidyl aminopeptidase-like C-terminal" evidence="7">
    <location>
        <begin position="408"/>
        <end position="503"/>
    </location>
</feature>
<name>A0ABS4TWU8_9PSEU</name>
<dbReference type="PANTHER" id="PTHR43248:SF29">
    <property type="entry name" value="TRIPEPTIDYL AMINOPEPTIDASE"/>
    <property type="match status" value="1"/>
</dbReference>
<dbReference type="InterPro" id="IPR013595">
    <property type="entry name" value="Pept_S33_TAP-like_C"/>
</dbReference>
<dbReference type="InterPro" id="IPR029058">
    <property type="entry name" value="AB_hydrolase_fold"/>
</dbReference>
<comment type="similarity">
    <text evidence="1">Belongs to the peptidase S33 family.</text>
</comment>
<evidence type="ECO:0000256" key="5">
    <source>
        <dbReference type="SAM" id="SignalP"/>
    </source>
</evidence>
<keyword evidence="3" id="KW-0378">Hydrolase</keyword>